<comment type="caution">
    <text evidence="2">The sequence shown here is derived from an EMBL/GenBank/DDBJ whole genome shotgun (WGS) entry which is preliminary data.</text>
</comment>
<evidence type="ECO:0000313" key="3">
    <source>
        <dbReference type="Proteomes" id="UP000284379"/>
    </source>
</evidence>
<keyword evidence="1" id="KW-0812">Transmembrane</keyword>
<accession>A0A413VN72</accession>
<organism evidence="2 3">
    <name type="scientific">Bacteroides nordii</name>
    <dbReference type="NCBI Taxonomy" id="291645"/>
    <lineage>
        <taxon>Bacteria</taxon>
        <taxon>Pseudomonadati</taxon>
        <taxon>Bacteroidota</taxon>
        <taxon>Bacteroidia</taxon>
        <taxon>Bacteroidales</taxon>
        <taxon>Bacteroidaceae</taxon>
        <taxon>Bacteroides</taxon>
    </lineage>
</organism>
<evidence type="ECO:0000256" key="1">
    <source>
        <dbReference type="SAM" id="Phobius"/>
    </source>
</evidence>
<dbReference type="EMBL" id="QSGO01000007">
    <property type="protein sequence ID" value="RHB34989.1"/>
    <property type="molecule type" value="Genomic_DNA"/>
</dbReference>
<name>A0A413VN72_9BACE</name>
<keyword evidence="1" id="KW-1133">Transmembrane helix</keyword>
<evidence type="ECO:0000313" key="2">
    <source>
        <dbReference type="EMBL" id="RHB34989.1"/>
    </source>
</evidence>
<protein>
    <submittedName>
        <fullName evidence="2">Uncharacterized protein</fullName>
    </submittedName>
</protein>
<dbReference type="AlphaFoldDB" id="A0A413VN72"/>
<dbReference type="Proteomes" id="UP000284379">
    <property type="component" value="Unassembled WGS sequence"/>
</dbReference>
<keyword evidence="1" id="KW-0472">Membrane</keyword>
<gene>
    <name evidence="2" type="ORF">DW888_11070</name>
</gene>
<reference evidence="2 3" key="1">
    <citation type="submission" date="2018-08" db="EMBL/GenBank/DDBJ databases">
        <title>A genome reference for cultivated species of the human gut microbiota.</title>
        <authorList>
            <person name="Zou Y."/>
            <person name="Xue W."/>
            <person name="Luo G."/>
        </authorList>
    </citation>
    <scope>NUCLEOTIDE SEQUENCE [LARGE SCALE GENOMIC DNA]</scope>
    <source>
        <strain evidence="2 3">AM40-30BH</strain>
    </source>
</reference>
<feature type="transmembrane region" description="Helical" evidence="1">
    <location>
        <begin position="15"/>
        <end position="35"/>
    </location>
</feature>
<sequence>MRAQRYNNFRNYKNCYIFVSKILILLLCTSTILIYDLTVCDLRLIKLRSFNHKSDVFSIVNRKQSNRKYE</sequence>
<proteinExistence type="predicted"/>